<comment type="caution">
    <text evidence="1">The sequence shown here is derived from an EMBL/GenBank/DDBJ whole genome shotgun (WGS) entry which is preliminary data.</text>
</comment>
<sequence length="37" mass="4396">MKKINTLTLYFVSIYDIVIPFQNMDKNDLRFSDIEGL</sequence>
<evidence type="ECO:0000313" key="2">
    <source>
        <dbReference type="Proteomes" id="UP000014974"/>
    </source>
</evidence>
<proteinExistence type="predicted"/>
<dbReference type="AlphaFoldDB" id="S7WX91"/>
<gene>
    <name evidence="1" type="ORF">ADICYQ_0482</name>
</gene>
<dbReference type="EMBL" id="ATNM01000018">
    <property type="protein sequence ID" value="EPR71404.1"/>
    <property type="molecule type" value="Genomic_DNA"/>
</dbReference>
<name>S7WX91_9BACT</name>
<dbReference type="STRING" id="641524.ADICYQ_0482"/>
<reference evidence="1 2" key="1">
    <citation type="journal article" date="2013" name="Genome Announc.">
        <title>Draft Genome Sequence of Cyclobacterium qasimii Strain M12-11BT, Isolated from Arctic Marine Sediment.</title>
        <authorList>
            <person name="Shivaji S."/>
            <person name="Ara S."/>
            <person name="Singh A."/>
            <person name="Kumar Pinnaka A."/>
        </authorList>
    </citation>
    <scope>NUCLEOTIDE SEQUENCE [LARGE SCALE GENOMIC DNA]</scope>
    <source>
        <strain evidence="1 2">M12-11B</strain>
    </source>
</reference>
<protein>
    <submittedName>
        <fullName evidence="1">Uncharacterized protein</fullName>
    </submittedName>
</protein>
<organism evidence="1 2">
    <name type="scientific">Cyclobacterium qasimii M12-11B</name>
    <dbReference type="NCBI Taxonomy" id="641524"/>
    <lineage>
        <taxon>Bacteria</taxon>
        <taxon>Pseudomonadati</taxon>
        <taxon>Bacteroidota</taxon>
        <taxon>Cytophagia</taxon>
        <taxon>Cytophagales</taxon>
        <taxon>Cyclobacteriaceae</taxon>
        <taxon>Cyclobacterium</taxon>
    </lineage>
</organism>
<evidence type="ECO:0000313" key="1">
    <source>
        <dbReference type="EMBL" id="EPR71404.1"/>
    </source>
</evidence>
<accession>S7WX91</accession>
<dbReference type="Proteomes" id="UP000014974">
    <property type="component" value="Unassembled WGS sequence"/>
</dbReference>